<accession>W4FEY7</accession>
<dbReference type="Gene3D" id="1.10.418.20">
    <property type="match status" value="1"/>
</dbReference>
<feature type="domain" description="Ubiquitin-like protease family profile" evidence="5">
    <location>
        <begin position="391"/>
        <end position="585"/>
    </location>
</feature>
<keyword evidence="2" id="KW-0645">Protease</keyword>
<sequence length="659" mass="74672">MANLFRGVREAATGAFNLLRGEVMAMAAEGSPPHVEEIVHSDDDDDDDVQFVEPPREKVQGTSVVPRTSSTSDFDRQQSRFKPPARNSIVGSSLEHASAGPSTARPKGQSARTSLTAGSVQCAYTAICERYVGATTLLFHHDRREMEIQFLTKNNNVNAINKYCKPLDVIKRVYFPFNEVKALGHIKDESFKLVVFTVVWSCRLVTLQANGLHEPAPTPECAFAFDDDMELAKMQSLLAIHFDHVPCPSLLLETAAKYQRVMARKFKSSSRYFAPVDDAAHHPMTTRRAEKRKMSSLFYPLYTPSTFDEPMDKVSANAFASSRARLRDSMATSVQPSSTCSNDHHLTAMVVVDSPRKPRARDEDKAAAAARQHAKDRVVLHYPVKLAKNRITLTEGDVDRLVEGEFLNDNLMDFFFKYCYQQLDPWQQQHMYFFSTHFYTTLAQQQQHHQTDDLDPTSADRSFDKIRRWTKNVSIFTHRFLFVPINDNCHWSLAVICNPGSLAQPPFVEERGNAAPCILFFDSLNCHNKVKIVATLQAYLEKEFQSRHPEYSFDATRATLVEPEVPRQTNSCDCGVFVLLYALELIKRYPGGVMTEDVDVQCRTLLNQVMFGHQNVVEFRDYLQTLLGLLSVWQQADIFDTKDKLDHAGMGLFTNSFTC</sequence>
<evidence type="ECO:0000256" key="1">
    <source>
        <dbReference type="ARBA" id="ARBA00005234"/>
    </source>
</evidence>
<comment type="similarity">
    <text evidence="1">Belongs to the peptidase C48 family.</text>
</comment>
<dbReference type="STRING" id="112090.W4FEY7"/>
<reference evidence="6" key="1">
    <citation type="submission" date="2013-12" db="EMBL/GenBank/DDBJ databases">
        <title>The Genome Sequence of Aphanomyces astaci APO3.</title>
        <authorList>
            <consortium name="The Broad Institute Genomics Platform"/>
            <person name="Russ C."/>
            <person name="Tyler B."/>
            <person name="van West P."/>
            <person name="Dieguez-Uribeondo J."/>
            <person name="Young S.K."/>
            <person name="Zeng Q."/>
            <person name="Gargeya S."/>
            <person name="Fitzgerald M."/>
            <person name="Abouelleil A."/>
            <person name="Alvarado L."/>
            <person name="Chapman S.B."/>
            <person name="Gainer-Dewar J."/>
            <person name="Goldberg J."/>
            <person name="Griggs A."/>
            <person name="Gujja S."/>
            <person name="Hansen M."/>
            <person name="Howarth C."/>
            <person name="Imamovic A."/>
            <person name="Ireland A."/>
            <person name="Larimer J."/>
            <person name="McCowan C."/>
            <person name="Murphy C."/>
            <person name="Pearson M."/>
            <person name="Poon T.W."/>
            <person name="Priest M."/>
            <person name="Roberts A."/>
            <person name="Saif S."/>
            <person name="Shea T."/>
            <person name="Sykes S."/>
            <person name="Wortman J."/>
            <person name="Nusbaum C."/>
            <person name="Birren B."/>
        </authorList>
    </citation>
    <scope>NUCLEOTIDE SEQUENCE [LARGE SCALE GENOMIC DNA]</scope>
    <source>
        <strain evidence="6">APO3</strain>
    </source>
</reference>
<dbReference type="Gene3D" id="3.30.310.130">
    <property type="entry name" value="Ubiquitin-related"/>
    <property type="match status" value="1"/>
</dbReference>
<dbReference type="GO" id="GO:0008234">
    <property type="term" value="F:cysteine-type peptidase activity"/>
    <property type="evidence" value="ECO:0007669"/>
    <property type="project" value="InterPro"/>
</dbReference>
<dbReference type="RefSeq" id="XP_009845219.1">
    <property type="nucleotide sequence ID" value="XM_009846917.1"/>
</dbReference>
<dbReference type="PROSITE" id="PS50600">
    <property type="entry name" value="ULP_PROTEASE"/>
    <property type="match status" value="1"/>
</dbReference>
<dbReference type="PANTHER" id="PTHR47764">
    <property type="entry name" value="UBIQUITIN-LIKE-SPECIFIC PROTEASE 2B-RELATED"/>
    <property type="match status" value="1"/>
</dbReference>
<protein>
    <recommendedName>
        <fullName evidence="5">Ubiquitin-like protease family profile domain-containing protein</fullName>
    </recommendedName>
</protein>
<evidence type="ECO:0000256" key="3">
    <source>
        <dbReference type="ARBA" id="ARBA00022801"/>
    </source>
</evidence>
<keyword evidence="3" id="KW-0378">Hydrolase</keyword>
<organism evidence="6">
    <name type="scientific">Aphanomyces astaci</name>
    <name type="common">Crayfish plague agent</name>
    <dbReference type="NCBI Taxonomy" id="112090"/>
    <lineage>
        <taxon>Eukaryota</taxon>
        <taxon>Sar</taxon>
        <taxon>Stramenopiles</taxon>
        <taxon>Oomycota</taxon>
        <taxon>Saprolegniomycetes</taxon>
        <taxon>Saprolegniales</taxon>
        <taxon>Verrucalvaceae</taxon>
        <taxon>Aphanomyces</taxon>
    </lineage>
</organism>
<dbReference type="VEuPathDB" id="FungiDB:H257_17946"/>
<proteinExistence type="inferred from homology"/>
<gene>
    <name evidence="6" type="ORF">H257_17946</name>
</gene>
<feature type="compositionally biased region" description="Polar residues" evidence="4">
    <location>
        <begin position="60"/>
        <end position="72"/>
    </location>
</feature>
<name>W4FEY7_APHAT</name>
<evidence type="ECO:0000313" key="6">
    <source>
        <dbReference type="EMBL" id="ETV65293.1"/>
    </source>
</evidence>
<dbReference type="PANTHER" id="PTHR47764:SF2">
    <property type="entry name" value="UBIQUITIN-LIKE PROTEASE FAMILY PROFILE DOMAIN-CONTAINING PROTEIN"/>
    <property type="match status" value="1"/>
</dbReference>
<dbReference type="GO" id="GO:0006508">
    <property type="term" value="P:proteolysis"/>
    <property type="evidence" value="ECO:0007669"/>
    <property type="project" value="UniProtKB-KW"/>
</dbReference>
<evidence type="ECO:0000259" key="5">
    <source>
        <dbReference type="PROSITE" id="PS50600"/>
    </source>
</evidence>
<dbReference type="Pfam" id="PF02902">
    <property type="entry name" value="Peptidase_C48"/>
    <property type="match status" value="1"/>
</dbReference>
<dbReference type="AlphaFoldDB" id="W4FEY7"/>
<dbReference type="InterPro" id="IPR038765">
    <property type="entry name" value="Papain-like_cys_pep_sf"/>
</dbReference>
<dbReference type="GeneID" id="20819942"/>
<evidence type="ECO:0000256" key="4">
    <source>
        <dbReference type="SAM" id="MobiDB-lite"/>
    </source>
</evidence>
<dbReference type="EMBL" id="KI913241">
    <property type="protein sequence ID" value="ETV65293.1"/>
    <property type="molecule type" value="Genomic_DNA"/>
</dbReference>
<evidence type="ECO:0000256" key="2">
    <source>
        <dbReference type="ARBA" id="ARBA00022670"/>
    </source>
</evidence>
<dbReference type="SUPFAM" id="SSF54001">
    <property type="entry name" value="Cysteine proteinases"/>
    <property type="match status" value="1"/>
</dbReference>
<feature type="region of interest" description="Disordered" evidence="4">
    <location>
        <begin position="56"/>
        <end position="112"/>
    </location>
</feature>
<dbReference type="OrthoDB" id="442460at2759"/>
<dbReference type="InterPro" id="IPR003653">
    <property type="entry name" value="Peptidase_C48_C"/>
</dbReference>